<gene>
    <name evidence="3" type="ordered locus">Trad_0734</name>
</gene>
<name>D7CTL3_TRURR</name>
<dbReference type="Pfam" id="PF00534">
    <property type="entry name" value="Glycos_transf_1"/>
    <property type="match status" value="1"/>
</dbReference>
<dbReference type="CAZy" id="GT4">
    <property type="family name" value="Glycosyltransferase Family 4"/>
</dbReference>
<evidence type="ECO:0000259" key="2">
    <source>
        <dbReference type="Pfam" id="PF13579"/>
    </source>
</evidence>
<dbReference type="GO" id="GO:0016757">
    <property type="term" value="F:glycosyltransferase activity"/>
    <property type="evidence" value="ECO:0007669"/>
    <property type="project" value="InterPro"/>
</dbReference>
<feature type="domain" description="Glycosyltransferase subfamily 4-like N-terminal" evidence="2">
    <location>
        <begin position="21"/>
        <end position="191"/>
    </location>
</feature>
<dbReference type="PANTHER" id="PTHR12526">
    <property type="entry name" value="GLYCOSYLTRANSFERASE"/>
    <property type="match status" value="1"/>
</dbReference>
<keyword evidence="3" id="KW-0808">Transferase</keyword>
<reference evidence="4" key="1">
    <citation type="submission" date="2010-05" db="EMBL/GenBank/DDBJ databases">
        <title>The complete genome of Truepera radiovictris DSM 17093.</title>
        <authorList>
            <consortium name="US DOE Joint Genome Institute (JGI-PGF)"/>
            <person name="Lucas S."/>
            <person name="Copeland A."/>
            <person name="Lapidus A."/>
            <person name="Glavina del Rio T."/>
            <person name="Dalin E."/>
            <person name="Tice H."/>
            <person name="Bruce D."/>
            <person name="Goodwin L."/>
            <person name="Pitluck S."/>
            <person name="Kyrpides N."/>
            <person name="Mavromatis K."/>
            <person name="Ovchinnikova G."/>
            <person name="Munk A.C."/>
            <person name="Detter J.C."/>
            <person name="Han C."/>
            <person name="Tapia R."/>
            <person name="Land M."/>
            <person name="Hauser L."/>
            <person name="Markowitz V."/>
            <person name="Cheng J.-F."/>
            <person name="Hugenholtz P."/>
            <person name="Woyke T."/>
            <person name="Wu D."/>
            <person name="Tindall B."/>
            <person name="Pomrenke H.G."/>
            <person name="Brambilla E."/>
            <person name="Klenk H.-P."/>
            <person name="Eisen J.A."/>
        </authorList>
    </citation>
    <scope>NUCLEOTIDE SEQUENCE [LARGE SCALE GENOMIC DNA]</scope>
    <source>
        <strain evidence="4">DSM 17093 / CIP 108686 / LMG 22925 / RQ-24</strain>
    </source>
</reference>
<keyword evidence="4" id="KW-1185">Reference proteome</keyword>
<dbReference type="STRING" id="649638.Trad_0734"/>
<dbReference type="EMBL" id="CP002049">
    <property type="protein sequence ID" value="ADI13870.1"/>
    <property type="molecule type" value="Genomic_DNA"/>
</dbReference>
<evidence type="ECO:0000259" key="1">
    <source>
        <dbReference type="Pfam" id="PF00534"/>
    </source>
</evidence>
<accession>D7CTL3</accession>
<dbReference type="CDD" id="cd03794">
    <property type="entry name" value="GT4_WbuB-like"/>
    <property type="match status" value="1"/>
</dbReference>
<reference evidence="3 4" key="2">
    <citation type="journal article" date="2011" name="Stand. Genomic Sci.">
        <title>Complete genome sequence of Truepera radiovictrix type strain (RQ-24).</title>
        <authorList>
            <person name="Ivanova N."/>
            <person name="Rohde C."/>
            <person name="Munk C."/>
            <person name="Nolan M."/>
            <person name="Lucas S."/>
            <person name="Del Rio T.G."/>
            <person name="Tice H."/>
            <person name="Deshpande S."/>
            <person name="Cheng J.F."/>
            <person name="Tapia R."/>
            <person name="Han C."/>
            <person name="Goodwin L."/>
            <person name="Pitluck S."/>
            <person name="Liolios K."/>
            <person name="Mavromatis K."/>
            <person name="Mikhailova N."/>
            <person name="Pati A."/>
            <person name="Chen A."/>
            <person name="Palaniappan K."/>
            <person name="Land M."/>
            <person name="Hauser L."/>
            <person name="Chang Y.J."/>
            <person name="Jeffries C.D."/>
            <person name="Brambilla E."/>
            <person name="Rohde M."/>
            <person name="Goker M."/>
            <person name="Tindall B.J."/>
            <person name="Woyke T."/>
            <person name="Bristow J."/>
            <person name="Eisen J.A."/>
            <person name="Markowitz V."/>
            <person name="Hugenholtz P."/>
            <person name="Kyrpides N.C."/>
            <person name="Klenk H.P."/>
            <person name="Lapidus A."/>
        </authorList>
    </citation>
    <scope>NUCLEOTIDE SEQUENCE [LARGE SCALE GENOMIC DNA]</scope>
    <source>
        <strain evidence="4">DSM 17093 / CIP 108686 / LMG 22925 / RQ-24</strain>
    </source>
</reference>
<dbReference type="Proteomes" id="UP000000379">
    <property type="component" value="Chromosome"/>
</dbReference>
<feature type="domain" description="Glycosyl transferase family 1" evidence="1">
    <location>
        <begin position="208"/>
        <end position="377"/>
    </location>
</feature>
<dbReference type="KEGG" id="tra:Trad_0734"/>
<dbReference type="RefSeq" id="WP_013177242.1">
    <property type="nucleotide sequence ID" value="NC_014221.1"/>
</dbReference>
<dbReference type="OrthoDB" id="9790710at2"/>
<organism evidence="3 4">
    <name type="scientific">Truepera radiovictrix (strain DSM 17093 / CIP 108686 / LMG 22925 / RQ-24)</name>
    <dbReference type="NCBI Taxonomy" id="649638"/>
    <lineage>
        <taxon>Bacteria</taxon>
        <taxon>Thermotogati</taxon>
        <taxon>Deinococcota</taxon>
        <taxon>Deinococci</taxon>
        <taxon>Trueperales</taxon>
        <taxon>Trueperaceae</taxon>
        <taxon>Truepera</taxon>
    </lineage>
</organism>
<dbReference type="Pfam" id="PF13579">
    <property type="entry name" value="Glyco_trans_4_4"/>
    <property type="match status" value="1"/>
</dbReference>
<dbReference type="SUPFAM" id="SSF53756">
    <property type="entry name" value="UDP-Glycosyltransferase/glycogen phosphorylase"/>
    <property type="match status" value="1"/>
</dbReference>
<dbReference type="InterPro" id="IPR001296">
    <property type="entry name" value="Glyco_trans_1"/>
</dbReference>
<sequence length="407" mass="44868">MKITYIHQYFHTPAVPGSIRSYEMARRFVAWGHEVDLITSDRNPQPGQTGWRTTDEAGIRVHWLPVPYSNSLSAPERIRAFFKFAIGAARKAAELDADLVFATSTPLTIALPAVYAARRKGVPMVFEVRDLWPELPIAIGALRGGLSIASAQWLERFAYRNAARVVALSPGMKAGVVRTGYPEERVHVIPNSADIELFNVPAEAGAAFRARHAWLGDRPLVVYVGTMGEINGVSYLAELAAKVRPEAPEVRFLVVGGGREEEKVRARARELGVLGDNFHMLPKVPKAEVPGILSAATFATSLFIDLKEMWHNSANKFFDGLASGTPMLINYGGWQAEMLQETGAGLVLPPNDLDEAKTRLLRALADGAWLERAGKRAFELAETRFSRDLLARDLMGVLERAHAEHRP</sequence>
<dbReference type="Gene3D" id="3.40.50.2000">
    <property type="entry name" value="Glycogen Phosphorylase B"/>
    <property type="match status" value="2"/>
</dbReference>
<protein>
    <submittedName>
        <fullName evidence="3">Glycosyl transferase group 1</fullName>
    </submittedName>
</protein>
<dbReference type="AlphaFoldDB" id="D7CTL3"/>
<evidence type="ECO:0000313" key="4">
    <source>
        <dbReference type="Proteomes" id="UP000000379"/>
    </source>
</evidence>
<proteinExistence type="predicted"/>
<dbReference type="eggNOG" id="COG0438">
    <property type="taxonomic scope" value="Bacteria"/>
</dbReference>
<dbReference type="InterPro" id="IPR028098">
    <property type="entry name" value="Glyco_trans_4-like_N"/>
</dbReference>
<evidence type="ECO:0000313" key="3">
    <source>
        <dbReference type="EMBL" id="ADI13870.1"/>
    </source>
</evidence>
<dbReference type="PANTHER" id="PTHR12526:SF638">
    <property type="entry name" value="SPORE COAT PROTEIN SA"/>
    <property type="match status" value="1"/>
</dbReference>
<dbReference type="HOGENOM" id="CLU_009583_11_2_0"/>